<dbReference type="EMBL" id="JAQQWM010000009">
    <property type="protein sequence ID" value="KAK8046357.1"/>
    <property type="molecule type" value="Genomic_DNA"/>
</dbReference>
<dbReference type="CDD" id="cd18186">
    <property type="entry name" value="BTB_POZ_ZBTB_KLHL-like"/>
    <property type="match status" value="1"/>
</dbReference>
<dbReference type="PROSITE" id="PS50097">
    <property type="entry name" value="BTB"/>
    <property type="match status" value="1"/>
</dbReference>
<name>A0ABR1TJ02_9PEZI</name>
<dbReference type="Gene3D" id="3.30.710.10">
    <property type="entry name" value="Potassium Channel Kv1.1, Chain A"/>
    <property type="match status" value="1"/>
</dbReference>
<evidence type="ECO:0000259" key="2">
    <source>
        <dbReference type="PROSITE" id="PS50097"/>
    </source>
</evidence>
<comment type="caution">
    <text evidence="3">The sequence shown here is derived from an EMBL/GenBank/DDBJ whole genome shotgun (WGS) entry which is preliminary data.</text>
</comment>
<organism evidence="3 4">
    <name type="scientific">Apiospora saccharicola</name>
    <dbReference type="NCBI Taxonomy" id="335842"/>
    <lineage>
        <taxon>Eukaryota</taxon>
        <taxon>Fungi</taxon>
        <taxon>Dikarya</taxon>
        <taxon>Ascomycota</taxon>
        <taxon>Pezizomycotina</taxon>
        <taxon>Sordariomycetes</taxon>
        <taxon>Xylariomycetidae</taxon>
        <taxon>Amphisphaeriales</taxon>
        <taxon>Apiosporaceae</taxon>
        <taxon>Apiospora</taxon>
    </lineage>
</organism>
<gene>
    <name evidence="3" type="ORF">PG996_014421</name>
</gene>
<keyword evidence="4" id="KW-1185">Reference proteome</keyword>
<protein>
    <recommendedName>
        <fullName evidence="2">BTB domain-containing protein</fullName>
    </recommendedName>
</protein>
<dbReference type="InterPro" id="IPR011333">
    <property type="entry name" value="SKP1/BTB/POZ_sf"/>
</dbReference>
<evidence type="ECO:0000313" key="3">
    <source>
        <dbReference type="EMBL" id="KAK8046357.1"/>
    </source>
</evidence>
<dbReference type="Proteomes" id="UP001446871">
    <property type="component" value="Unassembled WGS sequence"/>
</dbReference>
<dbReference type="SUPFAM" id="SSF54695">
    <property type="entry name" value="POZ domain"/>
    <property type="match status" value="1"/>
</dbReference>
<sequence>MGKKRPAAEVNNDQDRNGDAEKCCVARETMMLDPEGDVTITINCPRCDEARRFRASSQVLSLASPVFAKMLGPNFKEGHHLRNKGQVTISLHDDDPDAAEMVLCALHYYFYVKPTWIWHTQLVPMAFFSDKYDCSQALAPWISHWCQLSPPISVSKAAYTLLAAYLFPATNFYRISSGIVMHLPPNFAASWKKLENLDLLPEHLTSTFSTVVTDKFKVLHRQLQMSEGILRTTKGYFAIKKLQWVCTSCEHREERRRICQLCSRELVHQERTCTTEYRVSEYFRILRNCELWPSIDPFSTCTLSELSARISRAHKVCKHRCEADQSCPLRERLKQLWDHVDFMSKLPGGVHIDGNTYLTEEDGDMEDEGEEDSNEDADEDEDEEGEEGEDYDPNNNEMV</sequence>
<feature type="domain" description="BTB" evidence="2">
    <location>
        <begin position="36"/>
        <end position="103"/>
    </location>
</feature>
<dbReference type="InterPro" id="IPR000210">
    <property type="entry name" value="BTB/POZ_dom"/>
</dbReference>
<evidence type="ECO:0000256" key="1">
    <source>
        <dbReference type="SAM" id="MobiDB-lite"/>
    </source>
</evidence>
<feature type="compositionally biased region" description="Acidic residues" evidence="1">
    <location>
        <begin position="359"/>
        <end position="392"/>
    </location>
</feature>
<evidence type="ECO:0000313" key="4">
    <source>
        <dbReference type="Proteomes" id="UP001446871"/>
    </source>
</evidence>
<reference evidence="3 4" key="1">
    <citation type="submission" date="2023-01" db="EMBL/GenBank/DDBJ databases">
        <title>Analysis of 21 Apiospora genomes using comparative genomics revels a genus with tremendous synthesis potential of carbohydrate active enzymes and secondary metabolites.</title>
        <authorList>
            <person name="Sorensen T."/>
        </authorList>
    </citation>
    <scope>NUCLEOTIDE SEQUENCE [LARGE SCALE GENOMIC DNA]</scope>
    <source>
        <strain evidence="3 4">CBS 83171</strain>
    </source>
</reference>
<proteinExistence type="predicted"/>
<feature type="region of interest" description="Disordered" evidence="1">
    <location>
        <begin position="351"/>
        <end position="399"/>
    </location>
</feature>
<accession>A0ABR1TJ02</accession>